<reference evidence="13 15" key="2">
    <citation type="submission" date="2013-03" db="EMBL/GenBank/DDBJ databases">
        <title>The Genome Sequence of Enterococcus avium ATCC_14025 (PacBio/Illumina hybrid assembly).</title>
        <authorList>
            <consortium name="The Broad Institute Genomics Platform"/>
            <consortium name="The Broad Institute Genome Sequencing Center for Infectious Disease"/>
            <person name="Earl A."/>
            <person name="Russ C."/>
            <person name="Gilmore M."/>
            <person name="Surin D."/>
            <person name="Walker B."/>
            <person name="Young S."/>
            <person name="Zeng Q."/>
            <person name="Gargeya S."/>
            <person name="Fitzgerald M."/>
            <person name="Haas B."/>
            <person name="Abouelleil A."/>
            <person name="Allen A.W."/>
            <person name="Alvarado L."/>
            <person name="Arachchi H.M."/>
            <person name="Berlin A.M."/>
            <person name="Chapman S.B."/>
            <person name="Gainer-Dewar J."/>
            <person name="Goldberg J."/>
            <person name="Griggs A."/>
            <person name="Gujja S."/>
            <person name="Hansen M."/>
            <person name="Howarth C."/>
            <person name="Imamovic A."/>
            <person name="Ireland A."/>
            <person name="Larimer J."/>
            <person name="McCowan C."/>
            <person name="Murphy C."/>
            <person name="Pearson M."/>
            <person name="Poon T.W."/>
            <person name="Priest M."/>
            <person name="Roberts A."/>
            <person name="Saif S."/>
            <person name="Shea T."/>
            <person name="Sisk P."/>
            <person name="Sykes S."/>
            <person name="Wortman J."/>
            <person name="Nusbaum C."/>
            <person name="Birren B."/>
        </authorList>
    </citation>
    <scope>NUCLEOTIDE SEQUENCE [LARGE SCALE GENOMIC DNA]</scope>
    <source>
        <strain evidence="13 15">ATCC 14025</strain>
    </source>
</reference>
<dbReference type="Proteomes" id="UP000014104">
    <property type="component" value="Unassembled WGS sequence"/>
</dbReference>
<dbReference type="Gene3D" id="1.10.579.10">
    <property type="entry name" value="DNA Cyclobutane Dipyrimidine Photolyase, subunit A, domain 3"/>
    <property type="match status" value="1"/>
</dbReference>
<comment type="cofactor">
    <cofactor evidence="1">
        <name>(6R)-5,10-methylene-5,6,7,8-tetrahydrofolate</name>
        <dbReference type="ChEBI" id="CHEBI:15636"/>
    </cofactor>
</comment>
<keyword evidence="6 10" id="KW-0157">Chromophore</keyword>
<dbReference type="PROSITE" id="PS00394">
    <property type="entry name" value="DNA_PHOTOLYASES_1_1"/>
    <property type="match status" value="1"/>
</dbReference>
<comment type="cofactor">
    <cofactor evidence="8">
        <name>FAD</name>
        <dbReference type="ChEBI" id="CHEBI:57692"/>
    </cofactor>
    <text evidence="8">Binds 1 FAD per subunit.</text>
</comment>
<dbReference type="PANTHER" id="PTHR11455">
    <property type="entry name" value="CRYPTOCHROME"/>
    <property type="match status" value="1"/>
</dbReference>
<evidence type="ECO:0000256" key="5">
    <source>
        <dbReference type="ARBA" id="ARBA00022827"/>
    </source>
</evidence>
<dbReference type="GO" id="GO:0003904">
    <property type="term" value="F:deoxyribodipyrimidine photo-lyase activity"/>
    <property type="evidence" value="ECO:0007669"/>
    <property type="project" value="UniProtKB-EC"/>
</dbReference>
<dbReference type="InterPro" id="IPR005101">
    <property type="entry name" value="Cryptochr/Photolyase_FAD-bd"/>
</dbReference>
<dbReference type="RefSeq" id="WP_016178618.1">
    <property type="nucleotide sequence ID" value="NZ_KE136357.1"/>
</dbReference>
<dbReference type="InterPro" id="IPR014729">
    <property type="entry name" value="Rossmann-like_a/b/a_fold"/>
</dbReference>
<feature type="site" description="Electron transfer via tryptophanyl radical" evidence="9">
    <location>
        <position position="350"/>
    </location>
</feature>
<comment type="caution">
    <text evidence="13">The sequence shown here is derived from an EMBL/GenBank/DDBJ whole genome shotgun (WGS) entry which is preliminary data.</text>
</comment>
<dbReference type="GO" id="GO:0000719">
    <property type="term" value="P:photoreactive repair"/>
    <property type="evidence" value="ECO:0007669"/>
    <property type="project" value="UniProtKB-ARBA"/>
</dbReference>
<protein>
    <recommendedName>
        <fullName evidence="3">Deoxyribodipyrimidine photo-lyase</fullName>
        <ecNumber evidence="2">4.1.99.3</ecNumber>
    </recommendedName>
</protein>
<reference evidence="12 14" key="1">
    <citation type="submission" date="2013-03" db="EMBL/GenBank/DDBJ databases">
        <title>The Genome Sequence of Enterococcus avium ATCC_14025 (Illumina only assembly).</title>
        <authorList>
            <consortium name="The Broad Institute Genomics Platform"/>
            <consortium name="The Broad Institute Genome Sequencing Center for Infectious Disease"/>
            <person name="Earl A."/>
            <person name="Russ C."/>
            <person name="Gilmore M."/>
            <person name="Surin D."/>
            <person name="Walker B."/>
            <person name="Young S."/>
            <person name="Zeng Q."/>
            <person name="Gargeya S."/>
            <person name="Fitzgerald M."/>
            <person name="Haas B."/>
            <person name="Abouelleil A."/>
            <person name="Allen A.W."/>
            <person name="Alvarado L."/>
            <person name="Arachchi H.M."/>
            <person name="Berlin A.M."/>
            <person name="Chapman S.B."/>
            <person name="Gainer-Dewar J."/>
            <person name="Goldberg J."/>
            <person name="Griggs A."/>
            <person name="Gujja S."/>
            <person name="Hansen M."/>
            <person name="Howarth C."/>
            <person name="Imamovic A."/>
            <person name="Ireland A."/>
            <person name="Larimer J."/>
            <person name="McCowan C."/>
            <person name="Murphy C."/>
            <person name="Pearson M."/>
            <person name="Poon T.W."/>
            <person name="Priest M."/>
            <person name="Roberts A."/>
            <person name="Saif S."/>
            <person name="Shea T."/>
            <person name="Sisk P."/>
            <person name="Sykes S."/>
            <person name="Wortman J."/>
            <person name="Nusbaum C."/>
            <person name="Birren B."/>
        </authorList>
    </citation>
    <scope>NUCLEOTIDE SEQUENCE [LARGE SCALE GENOMIC DNA]</scope>
    <source>
        <strain evidence="12 14">ATCC 14025</strain>
    </source>
</reference>
<dbReference type="InterPro" id="IPR002081">
    <property type="entry name" value="Cryptochrome/DNA_photolyase_1"/>
</dbReference>
<dbReference type="Pfam" id="PF00875">
    <property type="entry name" value="DNA_photolyase"/>
    <property type="match status" value="1"/>
</dbReference>
<feature type="binding site" evidence="8">
    <location>
        <position position="218"/>
    </location>
    <ligand>
        <name>FAD</name>
        <dbReference type="ChEBI" id="CHEBI:57692"/>
    </ligand>
</feature>
<evidence type="ECO:0000256" key="9">
    <source>
        <dbReference type="PIRSR" id="PIRSR602081-2"/>
    </source>
</evidence>
<dbReference type="SUPFAM" id="SSF52425">
    <property type="entry name" value="Cryptochrome/photolyase, N-terminal domain"/>
    <property type="match status" value="1"/>
</dbReference>
<dbReference type="GO" id="GO:0009416">
    <property type="term" value="P:response to light stimulus"/>
    <property type="evidence" value="ECO:0007669"/>
    <property type="project" value="TreeGrafter"/>
</dbReference>
<dbReference type="SUPFAM" id="SSF48173">
    <property type="entry name" value="Cryptochrome/photolyase FAD-binding domain"/>
    <property type="match status" value="1"/>
</dbReference>
<comment type="catalytic activity">
    <reaction evidence="7">
        <text>cyclobutadipyrimidine (in DNA) = 2 pyrimidine residues (in DNA).</text>
        <dbReference type="EC" id="4.1.99.3"/>
    </reaction>
</comment>
<dbReference type="Gene3D" id="3.40.50.620">
    <property type="entry name" value="HUPs"/>
    <property type="match status" value="1"/>
</dbReference>
<organism evidence="13 15">
    <name type="scientific">Enterococcus avium ATCC 14025</name>
    <dbReference type="NCBI Taxonomy" id="1140002"/>
    <lineage>
        <taxon>Bacteria</taxon>
        <taxon>Bacillati</taxon>
        <taxon>Bacillota</taxon>
        <taxon>Bacilli</taxon>
        <taxon>Lactobacillales</taxon>
        <taxon>Enterococcaceae</taxon>
        <taxon>Enterococcus</taxon>
    </lineage>
</organism>
<feature type="binding site" evidence="8">
    <location>
        <begin position="266"/>
        <end position="273"/>
    </location>
    <ligand>
        <name>FAD</name>
        <dbReference type="ChEBI" id="CHEBI:57692"/>
    </ligand>
</feature>
<evidence type="ECO:0000259" key="11">
    <source>
        <dbReference type="PROSITE" id="PS51645"/>
    </source>
</evidence>
<dbReference type="AlphaFoldDB" id="A0AAV3J0F1"/>
<keyword evidence="14" id="KW-1185">Reference proteome</keyword>
<gene>
    <name evidence="13" type="ORF">I570_01126</name>
    <name evidence="12" type="ORF">OMU_00760</name>
</gene>
<evidence type="ECO:0000256" key="4">
    <source>
        <dbReference type="ARBA" id="ARBA00022630"/>
    </source>
</evidence>
<dbReference type="Proteomes" id="UP000014107">
    <property type="component" value="Unassembled WGS sequence"/>
</dbReference>
<sequence>MQTVMWFRRDLRIQDNKALYHAFQDLTDEDELILLFQVNPAQFLEDSHNHHAFFASLAYFKEKIDEKAQLQVQYGEPIELFKQLKKALPDWNKIYFNEDTTGFGAKRDDEAKKFFRQNAIDYFRFQDHYLHGANEIKNQQGKAYKVFTPYYNQWKERVKETPLKVNFQAEAVYSKALFPADKEKFEELVAKLPKFKNLGEEAAQRQLKKFVKNSVENYEKARDIPSLDQTSHLSQYLRTGELSIRTVWQALQEEEVFQGRNTFQRELCWRDFYNMIFTKHPRQQNEPIQAQFRFIQWENDKEKFKKWQEGKTGFPIVDAAMRQLNETGWMHNCLRMITASFLTKDLLIDWRWGEQYFQQQLIDYDPASNIGGWQWAASTGTDAVPYFRVFNPATQSQKFDKEGKFIKKYVKELKNVPEKLIHQPEKMTQAEQEEYGVILDKDYPRPIVDHKERRKRAISVYEASKEYAREVEADQDEK</sequence>
<keyword evidence="5 8" id="KW-0274">FAD</keyword>
<dbReference type="InterPro" id="IPR018394">
    <property type="entry name" value="DNA_photolyase_1_CS_C"/>
</dbReference>
<name>A0AAV3J0F1_ENTAV</name>
<dbReference type="GO" id="GO:0003677">
    <property type="term" value="F:DNA binding"/>
    <property type="evidence" value="ECO:0007669"/>
    <property type="project" value="TreeGrafter"/>
</dbReference>
<feature type="site" description="Electron transfer via tryptophanyl radical" evidence="9">
    <location>
        <position position="297"/>
    </location>
</feature>
<evidence type="ECO:0000313" key="15">
    <source>
        <dbReference type="Proteomes" id="UP000014107"/>
    </source>
</evidence>
<feature type="binding site" evidence="8">
    <location>
        <position position="263"/>
    </location>
    <ligand>
        <name>FAD</name>
        <dbReference type="ChEBI" id="CHEBI:57692"/>
    </ligand>
</feature>
<feature type="domain" description="Photolyase/cryptochrome alpha/beta" evidence="11">
    <location>
        <begin position="1"/>
        <end position="130"/>
    </location>
</feature>
<dbReference type="FunFam" id="1.10.579.10:FF:000003">
    <property type="entry name" value="Deoxyribodipyrimidine photo-lyase"/>
    <property type="match status" value="1"/>
</dbReference>
<keyword evidence="4 8" id="KW-0285">Flavoprotein</keyword>
<dbReference type="InterPro" id="IPR036155">
    <property type="entry name" value="Crypto/Photolyase_N_sf"/>
</dbReference>
<proteinExistence type="inferred from homology"/>
<dbReference type="PANTHER" id="PTHR11455:SF9">
    <property type="entry name" value="CRYPTOCHROME CIRCADIAN CLOCK 5 ISOFORM X1"/>
    <property type="match status" value="1"/>
</dbReference>
<dbReference type="InterPro" id="IPR006050">
    <property type="entry name" value="DNA_photolyase_N"/>
</dbReference>
<evidence type="ECO:0000313" key="14">
    <source>
        <dbReference type="Proteomes" id="UP000014104"/>
    </source>
</evidence>
<dbReference type="PRINTS" id="PR00147">
    <property type="entry name" value="DNAPHOTLYASE"/>
</dbReference>
<dbReference type="EMBL" id="AHYV01000006">
    <property type="protein sequence ID" value="EOT50780.1"/>
    <property type="molecule type" value="Genomic_DNA"/>
</dbReference>
<evidence type="ECO:0000256" key="3">
    <source>
        <dbReference type="ARBA" id="ARBA00014046"/>
    </source>
</evidence>
<evidence type="ECO:0000256" key="6">
    <source>
        <dbReference type="ARBA" id="ARBA00022991"/>
    </source>
</evidence>
<dbReference type="Pfam" id="PF03441">
    <property type="entry name" value="FAD_binding_7"/>
    <property type="match status" value="1"/>
</dbReference>
<evidence type="ECO:0000256" key="1">
    <source>
        <dbReference type="ARBA" id="ARBA00001932"/>
    </source>
</evidence>
<comment type="similarity">
    <text evidence="10">Belongs to the DNA photolyase family.</text>
</comment>
<feature type="site" description="Electron transfer via tryptophanyl radical" evidence="9">
    <location>
        <position position="373"/>
    </location>
</feature>
<dbReference type="EC" id="4.1.99.3" evidence="2"/>
<evidence type="ECO:0000256" key="7">
    <source>
        <dbReference type="ARBA" id="ARBA00033999"/>
    </source>
</evidence>
<dbReference type="EMBL" id="ASWL01000002">
    <property type="protein sequence ID" value="EOU23262.1"/>
    <property type="molecule type" value="Genomic_DNA"/>
</dbReference>
<evidence type="ECO:0000313" key="12">
    <source>
        <dbReference type="EMBL" id="EOT50780.1"/>
    </source>
</evidence>
<evidence type="ECO:0000256" key="2">
    <source>
        <dbReference type="ARBA" id="ARBA00013149"/>
    </source>
</evidence>
<dbReference type="InterPro" id="IPR036134">
    <property type="entry name" value="Crypto/Photolyase_FAD-like_sf"/>
</dbReference>
<dbReference type="Gene3D" id="1.25.40.80">
    <property type="match status" value="1"/>
</dbReference>
<feature type="binding site" evidence="8">
    <location>
        <begin position="230"/>
        <end position="234"/>
    </location>
    <ligand>
        <name>FAD</name>
        <dbReference type="ChEBI" id="CHEBI:57692"/>
    </ligand>
</feature>
<accession>A0AAV3J0F1</accession>
<dbReference type="GO" id="GO:0071949">
    <property type="term" value="F:FAD binding"/>
    <property type="evidence" value="ECO:0007669"/>
    <property type="project" value="TreeGrafter"/>
</dbReference>
<dbReference type="PROSITE" id="PS51645">
    <property type="entry name" value="PHR_CRY_ALPHA_BETA"/>
    <property type="match status" value="1"/>
</dbReference>
<evidence type="ECO:0000256" key="8">
    <source>
        <dbReference type="PIRSR" id="PIRSR602081-1"/>
    </source>
</evidence>
<evidence type="ECO:0000256" key="10">
    <source>
        <dbReference type="RuleBase" id="RU004182"/>
    </source>
</evidence>
<feature type="binding site" evidence="8">
    <location>
        <begin position="363"/>
        <end position="365"/>
    </location>
    <ligand>
        <name>FAD</name>
        <dbReference type="ChEBI" id="CHEBI:57692"/>
    </ligand>
</feature>
<evidence type="ECO:0000313" key="13">
    <source>
        <dbReference type="EMBL" id="EOU23262.1"/>
    </source>
</evidence>